<keyword evidence="4" id="KW-1185">Reference proteome</keyword>
<dbReference type="Proteomes" id="UP001438292">
    <property type="component" value="Unassembled WGS sequence"/>
</dbReference>
<evidence type="ECO:0000313" key="3">
    <source>
        <dbReference type="EMBL" id="MEO3954730.1"/>
    </source>
</evidence>
<dbReference type="InterPro" id="IPR050444">
    <property type="entry name" value="Polyketide_Synthase"/>
</dbReference>
<dbReference type="Pfam" id="PF08242">
    <property type="entry name" value="Methyltransf_12"/>
    <property type="match status" value="1"/>
</dbReference>
<dbReference type="InterPro" id="IPR013968">
    <property type="entry name" value="PKS_KR"/>
</dbReference>
<comment type="caution">
    <text evidence="3">The sequence shown here is derived from an EMBL/GenBank/DDBJ whole genome shotgun (WGS) entry which is preliminary data.</text>
</comment>
<sequence>MPQRVSAGDIPKWKLSEQIVCKRIILAMESKRLDCLRSKLFKPSWVEKKFDTEKKGHFRPDCVVRFALDSRYQNALVLNHFNEISCPIIELKNQSSFNKILELCRQSANPHIVFISESGWPNPYYEEEHGFFLQWLQSLNNLLKFKISVVIVNAMHGPNGCAVTNPLDAVYLGLVKVFAKENPNVHVNNCVVNSITHGVLSRLDELEKFTNQLSPVFLTQESYAFIELEPIEVTSHVNPVGFKNKGCYLIIGGHNGLDILLAKYLCQNYQAEIILINSSSMEEQDERCGGAQIRREYGDLTAENTLKNIIEKYPNINGIIHADFAIDHSPIIATSQKKLIDVLTPQVKSTINLMKALVNKSLDFILFFSAIQSFVTNLGQANYTAACLAREAIANLIKNTLGIKVRIINWGNLGDRGIESRFYRDLMEYKGIREIPSEEILSVIEQSLQKELDQVVVLKATDNALCRMGVIKKEEIANNFEKSRLLPEFDFTQDHILYAKGMMDSLANYARNKFYQVQTTSTAPQKYGKLCEALAHIEYSPSPARADLIDSYPEIVGYLKLMDACIDNLPSILCDEISPLSIMFPDGSFELVEPTYRNNPVSDYYNQRVAEAVETYVNKYAKDGRVVRILEIGAGTGSTSEKVLPKLFGKSVHYIYTDISFAFLNKAKEEFSNYDFIEYRIFNAENPEEIQPVDIVLATNVIHATQNVQQSINNIFMLLKNNGLLILNEMTERYDYATLTFGLTDGWWLGEENFRIPYSPLLSLEAWEMVLHQAGFSEFYNHGGYGQHIIEAHKGFSND</sequence>
<dbReference type="SUPFAM" id="SSF53335">
    <property type="entry name" value="S-adenosyl-L-methionine-dependent methyltransferases"/>
    <property type="match status" value="1"/>
</dbReference>
<organism evidence="3 4">
    <name type="scientific">Chromobacterium piscinae</name>
    <dbReference type="NCBI Taxonomy" id="686831"/>
    <lineage>
        <taxon>Bacteria</taxon>
        <taxon>Pseudomonadati</taxon>
        <taxon>Pseudomonadota</taxon>
        <taxon>Betaproteobacteria</taxon>
        <taxon>Neisseriales</taxon>
        <taxon>Chromobacteriaceae</taxon>
        <taxon>Chromobacterium</taxon>
    </lineage>
</organism>
<dbReference type="Gene3D" id="3.40.50.720">
    <property type="entry name" value="NAD(P)-binding Rossmann-like Domain"/>
    <property type="match status" value="1"/>
</dbReference>
<evidence type="ECO:0000259" key="2">
    <source>
        <dbReference type="SMART" id="SM00822"/>
    </source>
</evidence>
<dbReference type="SMART" id="SM00822">
    <property type="entry name" value="PKS_KR"/>
    <property type="match status" value="1"/>
</dbReference>
<dbReference type="CDD" id="cd02440">
    <property type="entry name" value="AdoMet_MTases"/>
    <property type="match status" value="1"/>
</dbReference>
<dbReference type="InterPro" id="IPR029063">
    <property type="entry name" value="SAM-dependent_MTases_sf"/>
</dbReference>
<proteinExistence type="predicted"/>
<dbReference type="Pfam" id="PF08659">
    <property type="entry name" value="KR"/>
    <property type="match status" value="1"/>
</dbReference>
<dbReference type="SUPFAM" id="SSF51735">
    <property type="entry name" value="NAD(P)-binding Rossmann-fold domains"/>
    <property type="match status" value="1"/>
</dbReference>
<dbReference type="InterPro" id="IPR036291">
    <property type="entry name" value="NAD(P)-bd_dom_sf"/>
</dbReference>
<evidence type="ECO:0000313" key="4">
    <source>
        <dbReference type="Proteomes" id="UP001438292"/>
    </source>
</evidence>
<dbReference type="EMBL" id="JBDQQU010000008">
    <property type="protein sequence ID" value="MEO3954730.1"/>
    <property type="molecule type" value="Genomic_DNA"/>
</dbReference>
<dbReference type="InterPro" id="IPR057326">
    <property type="entry name" value="KR_dom"/>
</dbReference>
<protein>
    <submittedName>
        <fullName evidence="3">KR domain-containing protein</fullName>
    </submittedName>
</protein>
<reference evidence="3 4" key="1">
    <citation type="submission" date="2024-05" db="EMBL/GenBank/DDBJ databases">
        <authorList>
            <person name="De Oliveira J.P."/>
            <person name="Noriler S.A."/>
            <person name="De Oliveira A.G."/>
            <person name="Sipoli D.S."/>
        </authorList>
    </citation>
    <scope>NUCLEOTIDE SEQUENCE [LARGE SCALE GENOMIC DNA]</scope>
    <source>
        <strain evidence="3 4">LABIM186</strain>
    </source>
</reference>
<name>A0ABV0H599_9NEIS</name>
<dbReference type="RefSeq" id="WP_347787733.1">
    <property type="nucleotide sequence ID" value="NZ_JBDQQU010000008.1"/>
</dbReference>
<dbReference type="PANTHER" id="PTHR45681">
    <property type="entry name" value="POLYKETIDE SYNTHASE 44-RELATED"/>
    <property type="match status" value="1"/>
</dbReference>
<dbReference type="PANTHER" id="PTHR45681:SF6">
    <property type="entry name" value="POLYKETIDE SYNTHASE 37"/>
    <property type="match status" value="1"/>
</dbReference>
<gene>
    <name evidence="3" type="ORF">ABH309_09720</name>
</gene>
<accession>A0ABV0H599</accession>
<feature type="domain" description="Ketoreductase" evidence="2">
    <location>
        <begin position="246"/>
        <end position="416"/>
    </location>
</feature>
<evidence type="ECO:0000256" key="1">
    <source>
        <dbReference type="ARBA" id="ARBA00022679"/>
    </source>
</evidence>
<dbReference type="InterPro" id="IPR013217">
    <property type="entry name" value="Methyltransf_12"/>
</dbReference>
<dbReference type="Gene3D" id="3.40.50.150">
    <property type="entry name" value="Vaccinia Virus protein VP39"/>
    <property type="match status" value="1"/>
</dbReference>
<keyword evidence="1" id="KW-0808">Transferase</keyword>